<gene>
    <name evidence="1" type="primary">Vigan.04G009600</name>
    <name evidence="1" type="ORF">VIGAN_04009600</name>
</gene>
<sequence length="69" mass="7591">MAIWVGFQNLVLDILNGYVADLVFADEFHQRVATLSWAVPSPEWKTDVSYLATTYQISAIAVSTVGAQT</sequence>
<proteinExistence type="predicted"/>
<dbReference type="Proteomes" id="UP000291084">
    <property type="component" value="Chromosome 4"/>
</dbReference>
<keyword evidence="2" id="KW-1185">Reference proteome</keyword>
<evidence type="ECO:0000313" key="2">
    <source>
        <dbReference type="Proteomes" id="UP000291084"/>
    </source>
</evidence>
<reference evidence="1 2" key="1">
    <citation type="journal article" date="2015" name="Sci. Rep.">
        <title>The power of single molecule real-time sequencing technology in the de novo assembly of a eukaryotic genome.</title>
        <authorList>
            <person name="Sakai H."/>
            <person name="Naito K."/>
            <person name="Ogiso-Tanaka E."/>
            <person name="Takahashi Y."/>
            <person name="Iseki K."/>
            <person name="Muto C."/>
            <person name="Satou K."/>
            <person name="Teruya K."/>
            <person name="Shiroma A."/>
            <person name="Shimoji M."/>
            <person name="Hirano T."/>
            <person name="Itoh T."/>
            <person name="Kaga A."/>
            <person name="Tomooka N."/>
        </authorList>
    </citation>
    <scope>NUCLEOTIDE SEQUENCE [LARGE SCALE GENOMIC DNA]</scope>
    <source>
        <strain evidence="2">cv. Shumari</strain>
    </source>
</reference>
<name>A0A0S3RQY1_PHAAN</name>
<organism evidence="1 2">
    <name type="scientific">Vigna angularis var. angularis</name>
    <dbReference type="NCBI Taxonomy" id="157739"/>
    <lineage>
        <taxon>Eukaryota</taxon>
        <taxon>Viridiplantae</taxon>
        <taxon>Streptophyta</taxon>
        <taxon>Embryophyta</taxon>
        <taxon>Tracheophyta</taxon>
        <taxon>Spermatophyta</taxon>
        <taxon>Magnoliopsida</taxon>
        <taxon>eudicotyledons</taxon>
        <taxon>Gunneridae</taxon>
        <taxon>Pentapetalae</taxon>
        <taxon>rosids</taxon>
        <taxon>fabids</taxon>
        <taxon>Fabales</taxon>
        <taxon>Fabaceae</taxon>
        <taxon>Papilionoideae</taxon>
        <taxon>50 kb inversion clade</taxon>
        <taxon>NPAAA clade</taxon>
        <taxon>indigoferoid/millettioid clade</taxon>
        <taxon>Phaseoleae</taxon>
        <taxon>Vigna</taxon>
    </lineage>
</organism>
<accession>A0A0S3RQY1</accession>
<evidence type="ECO:0000313" key="1">
    <source>
        <dbReference type="EMBL" id="BAT83004.1"/>
    </source>
</evidence>
<dbReference type="EMBL" id="AP015037">
    <property type="protein sequence ID" value="BAT83004.1"/>
    <property type="molecule type" value="Genomic_DNA"/>
</dbReference>
<dbReference type="AlphaFoldDB" id="A0A0S3RQY1"/>
<protein>
    <submittedName>
        <fullName evidence="1">Uncharacterized protein</fullName>
    </submittedName>
</protein>